<reference evidence="2 3" key="1">
    <citation type="submission" date="2019-06" db="EMBL/GenBank/DDBJ databases">
        <title>A chromosomal-level reference genome of Carpinus fangiana (Coryloideae, Betulaceae).</title>
        <authorList>
            <person name="Yang X."/>
            <person name="Wang Z."/>
            <person name="Zhang L."/>
            <person name="Hao G."/>
            <person name="Liu J."/>
            <person name="Yang Y."/>
        </authorList>
    </citation>
    <scope>NUCLEOTIDE SEQUENCE [LARGE SCALE GENOMIC DNA]</scope>
    <source>
        <strain evidence="2">Cfa_2016G</strain>
        <tissue evidence="2">Leaf</tissue>
    </source>
</reference>
<name>A0A5N6QY83_9ROSI</name>
<sequence>MAASSSSPMINAAHNDGDQEGSLGFSGDVEFGSPVGIPMSLGVASSVTQPSMLFVISEDIPCLELANSGPGARISKFRLWVVGPMEQDIVWVWAHDNKDGEMLPFSGLQHGIILSPLEKSVRDCSRKGKELQIAWATLSISRWYIVG</sequence>
<dbReference type="AlphaFoldDB" id="A0A5N6QY83"/>
<evidence type="ECO:0000313" key="3">
    <source>
        <dbReference type="Proteomes" id="UP000327013"/>
    </source>
</evidence>
<gene>
    <name evidence="2" type="ORF">FH972_008296</name>
</gene>
<dbReference type="Proteomes" id="UP000327013">
    <property type="component" value="Chromosome 3"/>
</dbReference>
<dbReference type="EMBL" id="CM017323">
    <property type="protein sequence ID" value="KAE8022503.1"/>
    <property type="molecule type" value="Genomic_DNA"/>
</dbReference>
<organism evidence="2 3">
    <name type="scientific">Carpinus fangiana</name>
    <dbReference type="NCBI Taxonomy" id="176857"/>
    <lineage>
        <taxon>Eukaryota</taxon>
        <taxon>Viridiplantae</taxon>
        <taxon>Streptophyta</taxon>
        <taxon>Embryophyta</taxon>
        <taxon>Tracheophyta</taxon>
        <taxon>Spermatophyta</taxon>
        <taxon>Magnoliopsida</taxon>
        <taxon>eudicotyledons</taxon>
        <taxon>Gunneridae</taxon>
        <taxon>Pentapetalae</taxon>
        <taxon>rosids</taxon>
        <taxon>fabids</taxon>
        <taxon>Fagales</taxon>
        <taxon>Betulaceae</taxon>
        <taxon>Carpinus</taxon>
    </lineage>
</organism>
<protein>
    <submittedName>
        <fullName evidence="2">Uncharacterized protein</fullName>
    </submittedName>
</protein>
<proteinExistence type="predicted"/>
<feature type="region of interest" description="Disordered" evidence="1">
    <location>
        <begin position="1"/>
        <end position="24"/>
    </location>
</feature>
<keyword evidence="3" id="KW-1185">Reference proteome</keyword>
<accession>A0A5N6QY83</accession>
<evidence type="ECO:0000313" key="2">
    <source>
        <dbReference type="EMBL" id="KAE8022503.1"/>
    </source>
</evidence>
<evidence type="ECO:0000256" key="1">
    <source>
        <dbReference type="SAM" id="MobiDB-lite"/>
    </source>
</evidence>